<organism evidence="1 2">
    <name type="scientific">Sphingomonas daechungensis</name>
    <dbReference type="NCBI Taxonomy" id="1176646"/>
    <lineage>
        <taxon>Bacteria</taxon>
        <taxon>Pseudomonadati</taxon>
        <taxon>Pseudomonadota</taxon>
        <taxon>Alphaproteobacteria</taxon>
        <taxon>Sphingomonadales</taxon>
        <taxon>Sphingomonadaceae</taxon>
        <taxon>Sphingomonas</taxon>
    </lineage>
</organism>
<sequence length="137" mass="15195">MRPFSQKHGYAKGDIAIQGDSVRQVWGADERVEAPRKPLRRDPPALRVVPVRTDCELRIRLGEELDCARRMLDITGDALSADPVAVARHTVSLQYLDKVGQMLGHIANIVRWSDPTATIEEIGMGDLKARLTRTGAL</sequence>
<dbReference type="EMBL" id="CP060780">
    <property type="protein sequence ID" value="QNP43198.1"/>
    <property type="molecule type" value="Genomic_DNA"/>
</dbReference>
<accession>A0ABX6T1U9</accession>
<evidence type="ECO:0000313" key="1">
    <source>
        <dbReference type="EMBL" id="QNP43198.1"/>
    </source>
</evidence>
<name>A0ABX6T1U9_9SPHN</name>
<dbReference type="RefSeq" id="WP_187714628.1">
    <property type="nucleotide sequence ID" value="NZ_BAABJC010000001.1"/>
</dbReference>
<protein>
    <submittedName>
        <fullName evidence="1">Uncharacterized protein</fullName>
    </submittedName>
</protein>
<evidence type="ECO:0000313" key="2">
    <source>
        <dbReference type="Proteomes" id="UP000516134"/>
    </source>
</evidence>
<keyword evidence="2" id="KW-1185">Reference proteome</keyword>
<dbReference type="Proteomes" id="UP000516134">
    <property type="component" value="Chromosome"/>
</dbReference>
<gene>
    <name evidence="1" type="ORF">H9L15_14930</name>
</gene>
<proteinExistence type="predicted"/>
<reference evidence="1 2" key="1">
    <citation type="submission" date="2020-08" db="EMBL/GenBank/DDBJ databases">
        <title>Genome sequence of Sphingomonas daechungensis KACC 18115T.</title>
        <authorList>
            <person name="Hyun D.-W."/>
            <person name="Bae J.-W."/>
        </authorList>
    </citation>
    <scope>NUCLEOTIDE SEQUENCE [LARGE SCALE GENOMIC DNA]</scope>
    <source>
        <strain evidence="1 2">KACC 18115</strain>
    </source>
</reference>